<feature type="region of interest" description="Disordered" evidence="1">
    <location>
        <begin position="202"/>
        <end position="222"/>
    </location>
</feature>
<sequence>MLRTTISRIKKVWTIAFVPRLLRGDQRIPPGKFDIIRSDESPLLSRSFFKTEWTKPMFDINKPFTASRDDTVEATVDNIVEDNNEIADNEKKTYKNAKDLVSEVASAKFSKASTNKMIPNHCKQIGLSNLERLLIPPTASVSCVPIRHYTSEKDDDVFWRPLARVPDEQAWRKRMKDPTTRHDAIKETKYLLLNFCETRVMPKKNMNPKTKDKKSSVMSKSQ</sequence>
<evidence type="ECO:0000256" key="1">
    <source>
        <dbReference type="SAM" id="MobiDB-lite"/>
    </source>
</evidence>
<keyword evidence="3" id="KW-1185">Reference proteome</keyword>
<dbReference type="Proteomes" id="UP000249218">
    <property type="component" value="Unassembled WGS sequence"/>
</dbReference>
<dbReference type="EMBL" id="KZ150316">
    <property type="protein sequence ID" value="PZC71444.1"/>
    <property type="molecule type" value="Genomic_DNA"/>
</dbReference>
<organism evidence="2 3">
    <name type="scientific">Helicoverpa armigera</name>
    <name type="common">Cotton bollworm</name>
    <name type="synonym">Heliothis armigera</name>
    <dbReference type="NCBI Taxonomy" id="29058"/>
    <lineage>
        <taxon>Eukaryota</taxon>
        <taxon>Metazoa</taxon>
        <taxon>Ecdysozoa</taxon>
        <taxon>Arthropoda</taxon>
        <taxon>Hexapoda</taxon>
        <taxon>Insecta</taxon>
        <taxon>Pterygota</taxon>
        <taxon>Neoptera</taxon>
        <taxon>Endopterygota</taxon>
        <taxon>Lepidoptera</taxon>
        <taxon>Glossata</taxon>
        <taxon>Ditrysia</taxon>
        <taxon>Noctuoidea</taxon>
        <taxon>Noctuidae</taxon>
        <taxon>Heliothinae</taxon>
        <taxon>Helicoverpa</taxon>
    </lineage>
</organism>
<gene>
    <name evidence="2" type="primary">HaOG213384</name>
    <name evidence="2" type="ORF">B5X24_HaOG213384</name>
</gene>
<protein>
    <submittedName>
        <fullName evidence="2">Uncharacterized protein</fullName>
    </submittedName>
</protein>
<dbReference type="AlphaFoldDB" id="A0A2W1BC93"/>
<evidence type="ECO:0000313" key="2">
    <source>
        <dbReference type="EMBL" id="PZC71444.1"/>
    </source>
</evidence>
<proteinExistence type="predicted"/>
<reference evidence="2 3" key="1">
    <citation type="journal article" date="2017" name="BMC Biol.">
        <title>Genomic innovations, transcriptional plasticity and gene loss underlying the evolution and divergence of two highly polyphagous and invasive Helicoverpa pest species.</title>
        <authorList>
            <person name="Pearce S.L."/>
            <person name="Clarke D.F."/>
            <person name="East P.D."/>
            <person name="Elfekih S."/>
            <person name="Gordon K.H."/>
            <person name="Jermiin L.S."/>
            <person name="McGaughran A."/>
            <person name="Oakeshott J.G."/>
            <person name="Papanikolaou A."/>
            <person name="Perera O.P."/>
            <person name="Rane R.V."/>
            <person name="Richards S."/>
            <person name="Tay W.T."/>
            <person name="Walsh T.K."/>
            <person name="Anderson A."/>
            <person name="Anderson C.J."/>
            <person name="Asgari S."/>
            <person name="Board P.G."/>
            <person name="Bretschneider A."/>
            <person name="Campbell P.M."/>
            <person name="Chertemps T."/>
            <person name="Christeller J.T."/>
            <person name="Coppin C.W."/>
            <person name="Downes S.J."/>
            <person name="Duan G."/>
            <person name="Farnsworth C.A."/>
            <person name="Good R.T."/>
            <person name="Han L.B."/>
            <person name="Han Y.C."/>
            <person name="Hatje K."/>
            <person name="Horne I."/>
            <person name="Huang Y.P."/>
            <person name="Hughes D.S."/>
            <person name="Jacquin-Joly E."/>
            <person name="James W."/>
            <person name="Jhangiani S."/>
            <person name="Kollmar M."/>
            <person name="Kuwar S.S."/>
            <person name="Li S."/>
            <person name="Liu N.Y."/>
            <person name="Maibeche M.T."/>
            <person name="Miller J.R."/>
            <person name="Montagne N."/>
            <person name="Perry T."/>
            <person name="Qu J."/>
            <person name="Song S.V."/>
            <person name="Sutton G.G."/>
            <person name="Vogel H."/>
            <person name="Walenz B.P."/>
            <person name="Xu W."/>
            <person name="Zhang H.J."/>
            <person name="Zou Z."/>
            <person name="Batterham P."/>
            <person name="Edwards O.R."/>
            <person name="Feyereisen R."/>
            <person name="Gibbs R.A."/>
            <person name="Heckel D.G."/>
            <person name="McGrath A."/>
            <person name="Robin C."/>
            <person name="Scherer S.E."/>
            <person name="Worley K.C."/>
            <person name="Wu Y.D."/>
        </authorList>
    </citation>
    <scope>NUCLEOTIDE SEQUENCE [LARGE SCALE GENOMIC DNA]</scope>
    <source>
        <strain evidence="2">Harm_GR_Male_#8</strain>
        <tissue evidence="2">Whole organism</tissue>
    </source>
</reference>
<accession>A0A2W1BC93</accession>
<evidence type="ECO:0000313" key="3">
    <source>
        <dbReference type="Proteomes" id="UP000249218"/>
    </source>
</evidence>
<name>A0A2W1BC93_HELAM</name>